<evidence type="ECO:0000256" key="1">
    <source>
        <dbReference type="SAM" id="MobiDB-lite"/>
    </source>
</evidence>
<protein>
    <submittedName>
        <fullName evidence="2">Uncharacterized protein</fullName>
    </submittedName>
</protein>
<proteinExistence type="predicted"/>
<evidence type="ECO:0000313" key="3">
    <source>
        <dbReference type="Proteomes" id="UP001341840"/>
    </source>
</evidence>
<accession>A0ABU6UPW0</accession>
<organism evidence="2 3">
    <name type="scientific">Stylosanthes scabra</name>
    <dbReference type="NCBI Taxonomy" id="79078"/>
    <lineage>
        <taxon>Eukaryota</taxon>
        <taxon>Viridiplantae</taxon>
        <taxon>Streptophyta</taxon>
        <taxon>Embryophyta</taxon>
        <taxon>Tracheophyta</taxon>
        <taxon>Spermatophyta</taxon>
        <taxon>Magnoliopsida</taxon>
        <taxon>eudicotyledons</taxon>
        <taxon>Gunneridae</taxon>
        <taxon>Pentapetalae</taxon>
        <taxon>rosids</taxon>
        <taxon>fabids</taxon>
        <taxon>Fabales</taxon>
        <taxon>Fabaceae</taxon>
        <taxon>Papilionoideae</taxon>
        <taxon>50 kb inversion clade</taxon>
        <taxon>dalbergioids sensu lato</taxon>
        <taxon>Dalbergieae</taxon>
        <taxon>Pterocarpus clade</taxon>
        <taxon>Stylosanthes</taxon>
    </lineage>
</organism>
<dbReference type="Proteomes" id="UP001341840">
    <property type="component" value="Unassembled WGS sequence"/>
</dbReference>
<reference evidence="2 3" key="1">
    <citation type="journal article" date="2023" name="Plants (Basel)">
        <title>Bridging the Gap: Combining Genomics and Transcriptomics Approaches to Understand Stylosanthes scabra, an Orphan Legume from the Brazilian Caatinga.</title>
        <authorList>
            <person name="Ferreira-Neto J.R.C."/>
            <person name="da Silva M.D."/>
            <person name="Binneck E."/>
            <person name="de Melo N.F."/>
            <person name="da Silva R.H."/>
            <person name="de Melo A.L.T.M."/>
            <person name="Pandolfi V."/>
            <person name="Bustamante F.O."/>
            <person name="Brasileiro-Vidal A.C."/>
            <person name="Benko-Iseppon A.M."/>
        </authorList>
    </citation>
    <scope>NUCLEOTIDE SEQUENCE [LARGE SCALE GENOMIC DNA]</scope>
    <source>
        <tissue evidence="2">Leaves</tissue>
    </source>
</reference>
<comment type="caution">
    <text evidence="2">The sequence shown here is derived from an EMBL/GenBank/DDBJ whole genome shotgun (WGS) entry which is preliminary data.</text>
</comment>
<feature type="region of interest" description="Disordered" evidence="1">
    <location>
        <begin position="54"/>
        <end position="78"/>
    </location>
</feature>
<gene>
    <name evidence="2" type="ORF">PIB30_067729</name>
</gene>
<name>A0ABU6UPW0_9FABA</name>
<sequence>MTSVDTAGDTQFFPGCTRVCAEQPTGTSCSWPARWICCRAGYYGGFRPLDLMGSTPSSGRWPQGGGGISPPLTRRSHE</sequence>
<evidence type="ECO:0000313" key="2">
    <source>
        <dbReference type="EMBL" id="MED6162161.1"/>
    </source>
</evidence>
<keyword evidence="3" id="KW-1185">Reference proteome</keyword>
<dbReference type="EMBL" id="JASCZI010121541">
    <property type="protein sequence ID" value="MED6162161.1"/>
    <property type="molecule type" value="Genomic_DNA"/>
</dbReference>